<comment type="similarity">
    <text evidence="8 9">Belongs to the ZipA family.</text>
</comment>
<dbReference type="Gene3D" id="3.30.1400.10">
    <property type="entry name" value="ZipA, C-terminal FtsZ-binding domain"/>
    <property type="match status" value="1"/>
</dbReference>
<keyword evidence="1 8" id="KW-1003">Cell membrane</keyword>
<keyword evidence="5 8" id="KW-1133">Transmembrane helix</keyword>
<dbReference type="GO" id="GO:0032153">
    <property type="term" value="C:cell division site"/>
    <property type="evidence" value="ECO:0007669"/>
    <property type="project" value="UniProtKB-UniRule"/>
</dbReference>
<comment type="function">
    <text evidence="8 9">Essential cell division protein that stabilizes the FtsZ protofilaments by cross-linking them and that serves as a cytoplasmic membrane anchor for the Z ring. Also required for the recruitment to the septal ring of downstream cell division proteins.</text>
</comment>
<dbReference type="InterPro" id="IPR007449">
    <property type="entry name" value="ZipA_FtsZ-bd_C"/>
</dbReference>
<organism evidence="12 13">
    <name type="scientific">Solemya pervernicosa gill symbiont</name>
    <dbReference type="NCBI Taxonomy" id="642797"/>
    <lineage>
        <taxon>Bacteria</taxon>
        <taxon>Pseudomonadati</taxon>
        <taxon>Pseudomonadota</taxon>
        <taxon>Gammaproteobacteria</taxon>
        <taxon>sulfur-oxidizing symbionts</taxon>
    </lineage>
</organism>
<feature type="region of interest" description="Disordered" evidence="10">
    <location>
        <begin position="28"/>
        <end position="61"/>
    </location>
</feature>
<gene>
    <name evidence="8" type="primary">zipA</name>
    <name evidence="12" type="ORF">BOW53_13480</name>
</gene>
<keyword evidence="4 8" id="KW-0812">Transmembrane</keyword>
<dbReference type="GO" id="GO:0000917">
    <property type="term" value="P:division septum assembly"/>
    <property type="evidence" value="ECO:0007669"/>
    <property type="project" value="TreeGrafter"/>
</dbReference>
<feature type="domain" description="ZipA C-terminal FtsZ-binding" evidence="11">
    <location>
        <begin position="115"/>
        <end position="242"/>
    </location>
</feature>
<dbReference type="EMBL" id="MPRL01000066">
    <property type="protein sequence ID" value="OOZ38964.1"/>
    <property type="molecule type" value="Genomic_DNA"/>
</dbReference>
<evidence type="ECO:0000256" key="6">
    <source>
        <dbReference type="ARBA" id="ARBA00023136"/>
    </source>
</evidence>
<dbReference type="GO" id="GO:0005886">
    <property type="term" value="C:plasma membrane"/>
    <property type="evidence" value="ECO:0007669"/>
    <property type="project" value="UniProtKB-SubCell"/>
</dbReference>
<protein>
    <recommendedName>
        <fullName evidence="8 9">Cell division protein ZipA</fullName>
    </recommendedName>
</protein>
<feature type="compositionally biased region" description="Acidic residues" evidence="10">
    <location>
        <begin position="37"/>
        <end position="49"/>
    </location>
</feature>
<dbReference type="HAMAP" id="MF_00509">
    <property type="entry name" value="ZipA"/>
    <property type="match status" value="1"/>
</dbReference>
<dbReference type="PANTHER" id="PTHR38685">
    <property type="entry name" value="CELL DIVISION PROTEIN ZIPA"/>
    <property type="match status" value="1"/>
</dbReference>
<evidence type="ECO:0000313" key="13">
    <source>
        <dbReference type="Proteomes" id="UP000191110"/>
    </source>
</evidence>
<evidence type="ECO:0000256" key="2">
    <source>
        <dbReference type="ARBA" id="ARBA00022519"/>
    </source>
</evidence>
<dbReference type="InterPro" id="IPR036765">
    <property type="entry name" value="ZipA_FtsZ-bd_C_sf"/>
</dbReference>
<keyword evidence="13" id="KW-1185">Reference proteome</keyword>
<dbReference type="PANTHER" id="PTHR38685:SF1">
    <property type="entry name" value="CELL DIVISION PROTEIN ZIPA"/>
    <property type="match status" value="1"/>
</dbReference>
<proteinExistence type="inferred from homology"/>
<evidence type="ECO:0000313" key="12">
    <source>
        <dbReference type="EMBL" id="OOZ38964.1"/>
    </source>
</evidence>
<reference evidence="12 13" key="1">
    <citation type="submission" date="2016-11" db="EMBL/GenBank/DDBJ databases">
        <title>Mixed transmission modes and dynamic genome evolution in an obligate animal-bacterial symbiosis.</title>
        <authorList>
            <person name="Russell S.L."/>
            <person name="Corbett-Detig R.B."/>
            <person name="Cavanaugh C.M."/>
        </authorList>
    </citation>
    <scope>NUCLEOTIDE SEQUENCE [LARGE SCALE GENOMIC DNA]</scope>
    <source>
        <strain evidence="12">Sveles-Q1</strain>
    </source>
</reference>
<keyword evidence="7 8" id="KW-0131">Cell cycle</keyword>
<evidence type="ECO:0000256" key="1">
    <source>
        <dbReference type="ARBA" id="ARBA00022475"/>
    </source>
</evidence>
<comment type="subunit">
    <text evidence="8">Interacts with FtsZ via their C-terminal domains.</text>
</comment>
<dbReference type="GO" id="GO:0043093">
    <property type="term" value="P:FtsZ-dependent cytokinesis"/>
    <property type="evidence" value="ECO:0007669"/>
    <property type="project" value="UniProtKB-UniRule"/>
</dbReference>
<evidence type="ECO:0000256" key="9">
    <source>
        <dbReference type="RuleBase" id="RU003612"/>
    </source>
</evidence>
<dbReference type="SMART" id="SM00771">
    <property type="entry name" value="ZipA_C"/>
    <property type="match status" value="1"/>
</dbReference>
<keyword evidence="3 8" id="KW-0132">Cell division</keyword>
<dbReference type="Proteomes" id="UP000191110">
    <property type="component" value="Unassembled WGS sequence"/>
</dbReference>
<dbReference type="RefSeq" id="WP_172840353.1">
    <property type="nucleotide sequence ID" value="NZ_MPRL01000066.1"/>
</dbReference>
<evidence type="ECO:0000256" key="8">
    <source>
        <dbReference type="HAMAP-Rule" id="MF_00509"/>
    </source>
</evidence>
<keyword evidence="2 8" id="KW-0997">Cell inner membrane</keyword>
<feature type="transmembrane region" description="Helical" evidence="8">
    <location>
        <begin position="6"/>
        <end position="23"/>
    </location>
</feature>
<dbReference type="Pfam" id="PF04354">
    <property type="entry name" value="ZipA_C"/>
    <property type="match status" value="1"/>
</dbReference>
<keyword evidence="6 8" id="KW-0472">Membrane</keyword>
<dbReference type="AlphaFoldDB" id="A0A1T2L1M5"/>
<evidence type="ECO:0000256" key="5">
    <source>
        <dbReference type="ARBA" id="ARBA00022989"/>
    </source>
</evidence>
<name>A0A1T2L1M5_9GAMM</name>
<dbReference type="SUPFAM" id="SSF64383">
    <property type="entry name" value="Cell-division protein ZipA, C-terminal domain"/>
    <property type="match status" value="1"/>
</dbReference>
<evidence type="ECO:0000256" key="4">
    <source>
        <dbReference type="ARBA" id="ARBA00022692"/>
    </source>
</evidence>
<comment type="caution">
    <text evidence="12">The sequence shown here is derived from an EMBL/GenBank/DDBJ whole genome shotgun (WGS) entry which is preliminary data.</text>
</comment>
<evidence type="ECO:0000256" key="7">
    <source>
        <dbReference type="ARBA" id="ARBA00023306"/>
    </source>
</evidence>
<accession>A0A1T2L1M5</accession>
<evidence type="ECO:0000259" key="11">
    <source>
        <dbReference type="SMART" id="SM00771"/>
    </source>
</evidence>
<comment type="subcellular location">
    <subcellularLocation>
        <location evidence="8">Cell inner membrane</location>
        <topology evidence="8">Single-pass type I membrane protein</topology>
    </subcellularLocation>
    <text evidence="8">Localizes to the Z ring in an FtsZ-dependent manner.</text>
</comment>
<sequence length="258" mass="28531">MDQLRLILLIAGVVLIAGIYFVGKQRRRRQADRQPDPLDESVSFEEEFDLPPMSSVEAARDKSIDELGDLDSFSASGEKFEIDEQEPPVLDNPVQAELPSIDTEQRTPEEEEVDADKVVAIYIAAPRGTPFTGTALRPAFEAVGLEYGAMQIFHHRVEGGGVFSLASLVEPGYFEPEKMGDDYATPGLSIFMPLPGRGDAIKTLDTMLESAHTLADRLGGDLLDETKSVLSRQTASHMREEVQDYLLHRKLEQQAANK</sequence>
<evidence type="ECO:0000256" key="10">
    <source>
        <dbReference type="SAM" id="MobiDB-lite"/>
    </source>
</evidence>
<dbReference type="InterPro" id="IPR011919">
    <property type="entry name" value="Cell_div_ZipA"/>
</dbReference>
<evidence type="ECO:0000256" key="3">
    <source>
        <dbReference type="ARBA" id="ARBA00022618"/>
    </source>
</evidence>